<dbReference type="EMBL" id="CP024770">
    <property type="protein sequence ID" value="QGY32167.1"/>
    <property type="molecule type" value="Genomic_DNA"/>
</dbReference>
<name>A0A6B9GD78_PANCY</name>
<gene>
    <name evidence="1" type="ORF">CUN67_24550</name>
</gene>
<evidence type="ECO:0000313" key="1">
    <source>
        <dbReference type="EMBL" id="QGY32167.1"/>
    </source>
</evidence>
<geneLocation type="plasmid" evidence="2">
    <name>pne1b</name>
</geneLocation>
<sequence length="199" mass="21138">MSEVNSVNSTASYQRSADFGSGISGEGLIGLMDHVMEGLQKMGNDMRDVHRQFAEQGVGIKYEKMATAMKTKQDAIELNYKANMANANGKMWSGALSVAGSVIGIGGGFKEGKSNAITSGFGGFGKIAEGLTGKNSARYTKEAGEKELLGDYQTTLSEDFNKILTKAVEEAKNASGGVKDMLNEFGKLQQALFGAVQLR</sequence>
<organism evidence="1 2">
    <name type="scientific">Pantoea cypripedii</name>
    <name type="common">Pectobacterium cypripedii</name>
    <name type="synonym">Erwinia cypripedii</name>
    <dbReference type="NCBI Taxonomy" id="55209"/>
    <lineage>
        <taxon>Bacteria</taxon>
        <taxon>Pseudomonadati</taxon>
        <taxon>Pseudomonadota</taxon>
        <taxon>Gammaproteobacteria</taxon>
        <taxon>Enterobacterales</taxon>
        <taxon>Erwiniaceae</taxon>
        <taxon>Pantoea</taxon>
    </lineage>
</organism>
<evidence type="ECO:0000313" key="2">
    <source>
        <dbReference type="Proteomes" id="UP000502005"/>
    </source>
</evidence>
<dbReference type="Proteomes" id="UP000502005">
    <property type="component" value="Plasmid pNE1B"/>
</dbReference>
<keyword evidence="1" id="KW-0614">Plasmid</keyword>
<dbReference type="InterPro" id="IPR008611">
    <property type="entry name" value="SctB2-like"/>
</dbReference>
<protein>
    <recommendedName>
        <fullName evidence="3">Pathogenicity island effector protein</fullName>
    </recommendedName>
</protein>
<accession>A0A6B9GD78</accession>
<proteinExistence type="predicted"/>
<evidence type="ECO:0008006" key="3">
    <source>
        <dbReference type="Google" id="ProtNLM"/>
    </source>
</evidence>
<dbReference type="RefSeq" id="WP_208718063.1">
    <property type="nucleotide sequence ID" value="NZ_CP024770.1"/>
</dbReference>
<dbReference type="Pfam" id="PF05802">
    <property type="entry name" value="SctB2"/>
    <property type="match status" value="1"/>
</dbReference>
<dbReference type="AlphaFoldDB" id="A0A6B9GD78"/>
<reference evidence="1 2" key="1">
    <citation type="submission" date="2017-11" db="EMBL/GenBank/DDBJ databases">
        <title>Genome sequence of Pantoea cypripedii NE1.</title>
        <authorList>
            <person name="Nascimento F.X."/>
        </authorList>
    </citation>
    <scope>NUCLEOTIDE SEQUENCE [LARGE SCALE GENOMIC DNA]</scope>
    <source>
        <strain evidence="1 2">NE1</strain>
        <plasmid evidence="2">pne1b</plasmid>
    </source>
</reference>